<dbReference type="EMBL" id="BOPV01000001">
    <property type="protein sequence ID" value="GIL40793.1"/>
    <property type="molecule type" value="Genomic_DNA"/>
</dbReference>
<dbReference type="Pfam" id="PF14559">
    <property type="entry name" value="TPR_19"/>
    <property type="match status" value="1"/>
</dbReference>
<evidence type="ECO:0000256" key="1">
    <source>
        <dbReference type="ARBA" id="ARBA00004370"/>
    </source>
</evidence>
<comment type="subcellular location">
    <subcellularLocation>
        <location evidence="1">Membrane</location>
    </subcellularLocation>
</comment>
<evidence type="ECO:0000256" key="3">
    <source>
        <dbReference type="ARBA" id="ARBA00022989"/>
    </source>
</evidence>
<comment type="caution">
    <text evidence="7">The sequence shown here is derived from an EMBL/GenBank/DDBJ whole genome shotgun (WGS) entry which is preliminary data.</text>
</comment>
<dbReference type="AlphaFoldDB" id="A0A8S8XBF6"/>
<dbReference type="InterPro" id="IPR011990">
    <property type="entry name" value="TPR-like_helical_dom_sf"/>
</dbReference>
<evidence type="ECO:0000313" key="8">
    <source>
        <dbReference type="Proteomes" id="UP000681075"/>
    </source>
</evidence>
<accession>A0A8S8XBF6</accession>
<dbReference type="Gene3D" id="1.25.40.10">
    <property type="entry name" value="Tetratricopeptide repeat domain"/>
    <property type="match status" value="1"/>
</dbReference>
<name>A0A8S8XBF6_9PROT</name>
<evidence type="ECO:0000256" key="2">
    <source>
        <dbReference type="ARBA" id="ARBA00022692"/>
    </source>
</evidence>
<sequence>MIRGLWFFARLAFVVIVAVWLAERPGAASIEWQGWLIETSAAMLIGFVFVVTVATLTLARLYRIVKRAPVSFARSRRRQARERAGRDLTRGLVAIAAGDTRDARRLAQRSTEGVGVSDPALAHFLAGQAAHAAGELEQAEEHFRILREQTETRFLGLRGLIALALERGDDATALKLAREARRVNGKSLWAAKTLFELEARAHEWAQAEATLADAERLNAFAPQVARRHHVAVLLARADEAAKAGATADAIAHAQKAHELDPASAPAAVRLATLLEASGRAKPAARALERSWVERPHPSIAAAWAVMDGATTSLERAQRLERLLELAPDSAVARQALGEAQADAGLWGDARVNLTKAAETAGLTRRLGRALARVEEGAGSDEATVRGWLVRALDAGDDPAFVCGVCGTETESWSASCPSCRAFDSMVWGPRPPTPPAPLSQDPVGDALLLRAG</sequence>
<gene>
    <name evidence="7" type="ORF">TMPK1_30300</name>
</gene>
<keyword evidence="4 5" id="KW-0472">Membrane</keyword>
<dbReference type="Proteomes" id="UP000681075">
    <property type="component" value="Unassembled WGS sequence"/>
</dbReference>
<feature type="domain" description="HemY N-terminal" evidence="6">
    <location>
        <begin position="26"/>
        <end position="134"/>
    </location>
</feature>
<dbReference type="Pfam" id="PF07219">
    <property type="entry name" value="HemY_N"/>
    <property type="match status" value="1"/>
</dbReference>
<keyword evidence="2 5" id="KW-0812">Transmembrane</keyword>
<dbReference type="GO" id="GO:0016020">
    <property type="term" value="C:membrane"/>
    <property type="evidence" value="ECO:0007669"/>
    <property type="project" value="UniProtKB-SubCell"/>
</dbReference>
<keyword evidence="8" id="KW-1185">Reference proteome</keyword>
<reference evidence="7" key="1">
    <citation type="submission" date="2021-02" db="EMBL/GenBank/DDBJ databases">
        <title>Genome sequence of Rhodospirillales sp. strain TMPK1 isolated from soil.</title>
        <authorList>
            <person name="Nakai R."/>
            <person name="Kusada H."/>
            <person name="Tamaki H."/>
        </authorList>
    </citation>
    <scope>NUCLEOTIDE SEQUENCE</scope>
    <source>
        <strain evidence="7">TMPK1</strain>
    </source>
</reference>
<dbReference type="InterPro" id="IPR010817">
    <property type="entry name" value="HemY_N"/>
</dbReference>
<protein>
    <submittedName>
        <fullName evidence="7">Heme biosynthesis protein HemY</fullName>
    </submittedName>
</protein>
<evidence type="ECO:0000259" key="6">
    <source>
        <dbReference type="Pfam" id="PF07219"/>
    </source>
</evidence>
<evidence type="ECO:0000256" key="4">
    <source>
        <dbReference type="ARBA" id="ARBA00023136"/>
    </source>
</evidence>
<organism evidence="7 8">
    <name type="scientific">Roseiterribacter gracilis</name>
    <dbReference type="NCBI Taxonomy" id="2812848"/>
    <lineage>
        <taxon>Bacteria</taxon>
        <taxon>Pseudomonadati</taxon>
        <taxon>Pseudomonadota</taxon>
        <taxon>Alphaproteobacteria</taxon>
        <taxon>Rhodospirillales</taxon>
        <taxon>Roseiterribacteraceae</taxon>
        <taxon>Roseiterribacter</taxon>
    </lineage>
</organism>
<keyword evidence="3 5" id="KW-1133">Transmembrane helix</keyword>
<dbReference type="RefSeq" id="WP_420243994.1">
    <property type="nucleotide sequence ID" value="NZ_BOPV01000001.1"/>
</dbReference>
<feature type="transmembrane region" description="Helical" evidence="5">
    <location>
        <begin position="39"/>
        <end position="59"/>
    </location>
</feature>
<proteinExistence type="predicted"/>
<evidence type="ECO:0000313" key="7">
    <source>
        <dbReference type="EMBL" id="GIL40793.1"/>
    </source>
</evidence>
<evidence type="ECO:0000256" key="5">
    <source>
        <dbReference type="SAM" id="Phobius"/>
    </source>
</evidence>
<dbReference type="SUPFAM" id="SSF48452">
    <property type="entry name" value="TPR-like"/>
    <property type="match status" value="1"/>
</dbReference>